<dbReference type="SMART" id="SM00220">
    <property type="entry name" value="S_TKc"/>
    <property type="match status" value="1"/>
</dbReference>
<dbReference type="RefSeq" id="WP_145791275.1">
    <property type="nucleotide sequence ID" value="NZ_BAAABR010000029.1"/>
</dbReference>
<proteinExistence type="predicted"/>
<keyword evidence="4" id="KW-0808">Transferase</keyword>
<keyword evidence="2" id="KW-1133">Transmembrane helix</keyword>
<evidence type="ECO:0000256" key="1">
    <source>
        <dbReference type="SAM" id="MobiDB-lite"/>
    </source>
</evidence>
<sequence length="478" mass="50706">MTAQPETFSAGPAKEATVPPGYRVGDWEITDFIAAGSWGSVYAARRCGAAAEGEPTEAALKFLSTSGLAPRQARELAETADREVAFSRSDAHPHLIRVYDTAVVSDPELPAVDGAVVLIMERADRSLLDLLAQSPTSSTGTGSTEADADTPAKPGPPTPAPGTLLVQIGEALAHLHASGWIHGDLKPGNILLMADGTIRLADFGLAARIEGTHGYAPPMGSPDYLPPERRTEQLSERGVPTRPSLDVWAFGVTAHQLLTGGSFAFPGATPAARAAAVHEYGAGRTRLRLAPELSPAWHAILADCLAADPSVRAAHTMESLLPRIRAAAEGTQARARWRPRAILLAAGALLTAAGIAAALLWPSVGGDQNRPTTAQVRVFNIDGSCKDQSERMRACSLGLARDPHRKYDADNVVGHRVWHADVLTTDCVVNDGDRVEDETGIGTPRWFRVQLDDIPEGHAWLPSVRTHDDPQIPVCATS</sequence>
<reference evidence="4 5" key="1">
    <citation type="submission" date="2019-06" db="EMBL/GenBank/DDBJ databases">
        <title>Sequencing the genomes of 1000 actinobacteria strains.</title>
        <authorList>
            <person name="Klenk H.-P."/>
        </authorList>
    </citation>
    <scope>NUCLEOTIDE SEQUENCE [LARGE SCALE GENOMIC DNA]</scope>
    <source>
        <strain evidence="4 5">DSM 41649</strain>
    </source>
</reference>
<feature type="domain" description="Protein kinase" evidence="3">
    <location>
        <begin position="27"/>
        <end position="324"/>
    </location>
</feature>
<dbReference type="PANTHER" id="PTHR24359:SF1">
    <property type="entry name" value="INHIBITOR OF NUCLEAR FACTOR KAPPA-B KINASE EPSILON SUBUNIT HOMOLOG 1-RELATED"/>
    <property type="match status" value="1"/>
</dbReference>
<organism evidence="4 5">
    <name type="scientific">Kitasatospora atroaurantiaca</name>
    <dbReference type="NCBI Taxonomy" id="285545"/>
    <lineage>
        <taxon>Bacteria</taxon>
        <taxon>Bacillati</taxon>
        <taxon>Actinomycetota</taxon>
        <taxon>Actinomycetes</taxon>
        <taxon>Kitasatosporales</taxon>
        <taxon>Streptomycetaceae</taxon>
        <taxon>Kitasatospora</taxon>
    </lineage>
</organism>
<dbReference type="SUPFAM" id="SSF56112">
    <property type="entry name" value="Protein kinase-like (PK-like)"/>
    <property type="match status" value="1"/>
</dbReference>
<keyword evidence="2" id="KW-0472">Membrane</keyword>
<dbReference type="Gene3D" id="1.10.510.10">
    <property type="entry name" value="Transferase(Phosphotransferase) domain 1"/>
    <property type="match status" value="1"/>
</dbReference>
<evidence type="ECO:0000256" key="2">
    <source>
        <dbReference type="SAM" id="Phobius"/>
    </source>
</evidence>
<dbReference type="Gene3D" id="3.30.200.20">
    <property type="entry name" value="Phosphorylase Kinase, domain 1"/>
    <property type="match status" value="1"/>
</dbReference>
<feature type="region of interest" description="Disordered" evidence="1">
    <location>
        <begin position="133"/>
        <end position="161"/>
    </location>
</feature>
<dbReference type="OrthoDB" id="9801841at2"/>
<dbReference type="InterPro" id="IPR000719">
    <property type="entry name" value="Prot_kinase_dom"/>
</dbReference>
<name>A0A561ERA8_9ACTN</name>
<dbReference type="Proteomes" id="UP000318416">
    <property type="component" value="Unassembled WGS sequence"/>
</dbReference>
<gene>
    <name evidence="4" type="ORF">FB465_3199</name>
</gene>
<keyword evidence="2" id="KW-0812">Transmembrane</keyword>
<keyword evidence="4" id="KW-0418">Kinase</keyword>
<dbReference type="PROSITE" id="PS50011">
    <property type="entry name" value="PROTEIN_KINASE_DOM"/>
    <property type="match status" value="1"/>
</dbReference>
<dbReference type="PANTHER" id="PTHR24359">
    <property type="entry name" value="SERINE/THREONINE-PROTEIN KINASE SBK1"/>
    <property type="match status" value="1"/>
</dbReference>
<dbReference type="AlphaFoldDB" id="A0A561ERA8"/>
<keyword evidence="5" id="KW-1185">Reference proteome</keyword>
<dbReference type="InterPro" id="IPR011009">
    <property type="entry name" value="Kinase-like_dom_sf"/>
</dbReference>
<dbReference type="GO" id="GO:0005524">
    <property type="term" value="F:ATP binding"/>
    <property type="evidence" value="ECO:0007669"/>
    <property type="project" value="InterPro"/>
</dbReference>
<dbReference type="EMBL" id="VIVR01000001">
    <property type="protein sequence ID" value="TWE18150.1"/>
    <property type="molecule type" value="Genomic_DNA"/>
</dbReference>
<dbReference type="Pfam" id="PF00069">
    <property type="entry name" value="Pkinase"/>
    <property type="match status" value="1"/>
</dbReference>
<protein>
    <submittedName>
        <fullName evidence="4">Serine/threonine protein kinase</fullName>
    </submittedName>
</protein>
<feature type="compositionally biased region" description="Low complexity" evidence="1">
    <location>
        <begin position="134"/>
        <end position="152"/>
    </location>
</feature>
<feature type="transmembrane region" description="Helical" evidence="2">
    <location>
        <begin position="341"/>
        <end position="361"/>
    </location>
</feature>
<evidence type="ECO:0000313" key="5">
    <source>
        <dbReference type="Proteomes" id="UP000318416"/>
    </source>
</evidence>
<comment type="caution">
    <text evidence="4">The sequence shown here is derived from an EMBL/GenBank/DDBJ whole genome shotgun (WGS) entry which is preliminary data.</text>
</comment>
<accession>A0A561ERA8</accession>
<keyword evidence="4" id="KW-0723">Serine/threonine-protein kinase</keyword>
<evidence type="ECO:0000259" key="3">
    <source>
        <dbReference type="PROSITE" id="PS50011"/>
    </source>
</evidence>
<evidence type="ECO:0000313" key="4">
    <source>
        <dbReference type="EMBL" id="TWE18150.1"/>
    </source>
</evidence>
<dbReference type="GO" id="GO:0004674">
    <property type="term" value="F:protein serine/threonine kinase activity"/>
    <property type="evidence" value="ECO:0007669"/>
    <property type="project" value="UniProtKB-KW"/>
</dbReference>